<dbReference type="PANTHER" id="PTHR42872">
    <property type="entry name" value="PROTEIN-GLUTAMATE METHYLESTERASE/PROTEIN-GLUTAMINE GLUTAMINASE"/>
    <property type="match status" value="1"/>
</dbReference>
<reference evidence="10 11" key="1">
    <citation type="submission" date="2019-02" db="EMBL/GenBank/DDBJ databases">
        <title>Deep-cultivation of Planctomycetes and their phenomic and genomic characterization uncovers novel biology.</title>
        <authorList>
            <person name="Wiegand S."/>
            <person name="Jogler M."/>
            <person name="Boedeker C."/>
            <person name="Pinto D."/>
            <person name="Vollmers J."/>
            <person name="Rivas-Marin E."/>
            <person name="Kohn T."/>
            <person name="Peeters S.H."/>
            <person name="Heuer A."/>
            <person name="Rast P."/>
            <person name="Oberbeckmann S."/>
            <person name="Bunk B."/>
            <person name="Jeske O."/>
            <person name="Meyerdierks A."/>
            <person name="Storesund J.E."/>
            <person name="Kallscheuer N."/>
            <person name="Luecker S."/>
            <person name="Lage O.M."/>
            <person name="Pohl T."/>
            <person name="Merkel B.J."/>
            <person name="Hornburger P."/>
            <person name="Mueller R.-W."/>
            <person name="Bruemmer F."/>
            <person name="Labrenz M."/>
            <person name="Spormann A.M."/>
            <person name="Op den Camp H."/>
            <person name="Overmann J."/>
            <person name="Amann R."/>
            <person name="Jetten M.S.M."/>
            <person name="Mascher T."/>
            <person name="Medema M.H."/>
            <person name="Devos D.P."/>
            <person name="Kaster A.-K."/>
            <person name="Ovreas L."/>
            <person name="Rohde M."/>
            <person name="Galperin M.Y."/>
            <person name="Jogler C."/>
        </authorList>
    </citation>
    <scope>NUCLEOTIDE SEQUENCE [LARGE SCALE GENOMIC DNA]</scope>
    <source>
        <strain evidence="10 11">FF011L</strain>
    </source>
</reference>
<evidence type="ECO:0000259" key="8">
    <source>
        <dbReference type="PROSITE" id="PS50110"/>
    </source>
</evidence>
<feature type="active site" evidence="5 6">
    <location>
        <position position="295"/>
    </location>
</feature>
<dbReference type="CDD" id="cd17541">
    <property type="entry name" value="REC_CheB-like"/>
    <property type="match status" value="1"/>
</dbReference>
<dbReference type="GO" id="GO:0000156">
    <property type="term" value="F:phosphorelay response regulator activity"/>
    <property type="evidence" value="ECO:0007669"/>
    <property type="project" value="InterPro"/>
</dbReference>
<evidence type="ECO:0000256" key="3">
    <source>
        <dbReference type="ARBA" id="ARBA00022801"/>
    </source>
</evidence>
<dbReference type="Gene3D" id="3.40.50.180">
    <property type="entry name" value="Methylesterase CheB, C-terminal domain"/>
    <property type="match status" value="1"/>
</dbReference>
<dbReference type="GO" id="GO:0006935">
    <property type="term" value="P:chemotaxis"/>
    <property type="evidence" value="ECO:0007669"/>
    <property type="project" value="UniProtKB-UniRule"/>
</dbReference>
<dbReference type="InterPro" id="IPR001789">
    <property type="entry name" value="Sig_transdc_resp-reg_receiver"/>
</dbReference>
<gene>
    <name evidence="10" type="primary">cheB3</name>
    <name evidence="5" type="synonym">cheB</name>
    <name evidence="10" type="ORF">FF011L_16640</name>
</gene>
<dbReference type="PROSITE" id="PS50122">
    <property type="entry name" value="CHEB"/>
    <property type="match status" value="1"/>
</dbReference>
<keyword evidence="2 5" id="KW-0145">Chemotaxis</keyword>
<dbReference type="EC" id="3.1.1.61" evidence="5"/>
<dbReference type="SUPFAM" id="SSF52172">
    <property type="entry name" value="CheY-like"/>
    <property type="match status" value="1"/>
</dbReference>
<evidence type="ECO:0000256" key="2">
    <source>
        <dbReference type="ARBA" id="ARBA00022500"/>
    </source>
</evidence>
<name>A0A517MDE2_9BACT</name>
<dbReference type="KEGG" id="rml:FF011L_16640"/>
<evidence type="ECO:0000256" key="4">
    <source>
        <dbReference type="ARBA" id="ARBA00048267"/>
    </source>
</evidence>
<dbReference type="CDD" id="cd16432">
    <property type="entry name" value="CheB_Rec"/>
    <property type="match status" value="1"/>
</dbReference>
<comment type="PTM">
    <text evidence="5">Phosphorylated by CheA. Phosphorylation of the N-terminal regulatory domain activates the methylesterase activity.</text>
</comment>
<sequence length="362" mass="38528">MPRILIADDSPTAREMLAAILQSDADIEVVGFATNGRQAISETMRLKPDLITMDINMPDLDGFQATKEIMIECPTPIVIISASLKAREIKCSMQALQAGALTVLSKPTGVFHADFQHQAAEIIQHVKALADVVVIRHHRTRETPSAAVPAIEAEVQRVAEQRTGAEIPCIGIVASTGGPPALATLLRGLTPDFPASIVVVQHIVGAFADGFVHWLNSVSPLTVKTAIDREPLEPGVVFIAPHGRHVGVDPHSRIELSDGDAIGGFRPAGDHLFNTLAMSRPESSLAIIMTGMGQDGVDGIVAMHAAGGHTVAQDEESCIIYGMPRAAVERNAIDVSLAVDEIPVYLTRWAVRTGSAIQQGLK</sequence>
<dbReference type="Proteomes" id="UP000320672">
    <property type="component" value="Chromosome"/>
</dbReference>
<evidence type="ECO:0000256" key="5">
    <source>
        <dbReference type="HAMAP-Rule" id="MF_00099"/>
    </source>
</evidence>
<evidence type="ECO:0000256" key="6">
    <source>
        <dbReference type="PROSITE-ProRule" id="PRU00050"/>
    </source>
</evidence>
<dbReference type="NCBIfam" id="NF001965">
    <property type="entry name" value="PRK00742.1"/>
    <property type="match status" value="1"/>
</dbReference>
<dbReference type="OrthoDB" id="9793421at2"/>
<comment type="catalytic activity">
    <reaction evidence="4 5">
        <text>[protein]-L-glutamate 5-O-methyl ester + H2O = L-glutamyl-[protein] + methanol + H(+)</text>
        <dbReference type="Rhea" id="RHEA:23236"/>
        <dbReference type="Rhea" id="RHEA-COMP:10208"/>
        <dbReference type="Rhea" id="RHEA-COMP:10311"/>
        <dbReference type="ChEBI" id="CHEBI:15377"/>
        <dbReference type="ChEBI" id="CHEBI:15378"/>
        <dbReference type="ChEBI" id="CHEBI:17790"/>
        <dbReference type="ChEBI" id="CHEBI:29973"/>
        <dbReference type="ChEBI" id="CHEBI:82795"/>
        <dbReference type="EC" id="3.1.1.61"/>
    </reaction>
</comment>
<proteinExistence type="inferred from homology"/>
<dbReference type="PANTHER" id="PTHR42872:SF6">
    <property type="entry name" value="PROTEIN-GLUTAMATE METHYLESTERASE_PROTEIN-GLUTAMINE GLUTAMINASE"/>
    <property type="match status" value="1"/>
</dbReference>
<keyword evidence="11" id="KW-1185">Reference proteome</keyword>
<dbReference type="PROSITE" id="PS50110">
    <property type="entry name" value="RESPONSE_REGULATORY"/>
    <property type="match status" value="1"/>
</dbReference>
<dbReference type="InterPro" id="IPR035909">
    <property type="entry name" value="CheB_C"/>
</dbReference>
<dbReference type="RefSeq" id="WP_145351088.1">
    <property type="nucleotide sequence ID" value="NZ_CP036262.1"/>
</dbReference>
<feature type="domain" description="Response regulatory" evidence="8">
    <location>
        <begin position="3"/>
        <end position="121"/>
    </location>
</feature>
<protein>
    <recommendedName>
        <fullName evidence="5">Protein-glutamate methylesterase/protein-glutamine glutaminase</fullName>
        <ecNumber evidence="5">3.1.1.61</ecNumber>
        <ecNumber evidence="5">3.5.1.44</ecNumber>
    </recommendedName>
</protein>
<dbReference type="HAMAP" id="MF_00099">
    <property type="entry name" value="CheB_chemtxs"/>
    <property type="match status" value="1"/>
</dbReference>
<evidence type="ECO:0000313" key="11">
    <source>
        <dbReference type="Proteomes" id="UP000320672"/>
    </source>
</evidence>
<comment type="function">
    <text evidence="5">Involved in chemotaxis. Part of a chemotaxis signal transduction system that modulates chemotaxis in response to various stimuli. Catalyzes the demethylation of specific methylglutamate residues introduced into the chemoreceptors (methyl-accepting chemotaxis proteins or MCP) by CheR. Also mediates the irreversible deamidation of specific glutamine residues to glutamic acid.</text>
</comment>
<keyword evidence="1 5" id="KW-0963">Cytoplasm</keyword>
<dbReference type="AlphaFoldDB" id="A0A517MDE2"/>
<feature type="active site" evidence="5 6">
    <location>
        <position position="175"/>
    </location>
</feature>
<comment type="catalytic activity">
    <reaction evidence="5">
        <text>L-glutaminyl-[protein] + H2O = L-glutamyl-[protein] + NH4(+)</text>
        <dbReference type="Rhea" id="RHEA:16441"/>
        <dbReference type="Rhea" id="RHEA-COMP:10207"/>
        <dbReference type="Rhea" id="RHEA-COMP:10208"/>
        <dbReference type="ChEBI" id="CHEBI:15377"/>
        <dbReference type="ChEBI" id="CHEBI:28938"/>
        <dbReference type="ChEBI" id="CHEBI:29973"/>
        <dbReference type="ChEBI" id="CHEBI:30011"/>
        <dbReference type="EC" id="3.5.1.44"/>
    </reaction>
</comment>
<dbReference type="GO" id="GO:0008984">
    <property type="term" value="F:protein-glutamate methylesterase activity"/>
    <property type="evidence" value="ECO:0007669"/>
    <property type="project" value="UniProtKB-UniRule"/>
</dbReference>
<organism evidence="10 11">
    <name type="scientific">Roseimaritima multifibrata</name>
    <dbReference type="NCBI Taxonomy" id="1930274"/>
    <lineage>
        <taxon>Bacteria</taxon>
        <taxon>Pseudomonadati</taxon>
        <taxon>Planctomycetota</taxon>
        <taxon>Planctomycetia</taxon>
        <taxon>Pirellulales</taxon>
        <taxon>Pirellulaceae</taxon>
        <taxon>Roseimaritima</taxon>
    </lineage>
</organism>
<feature type="domain" description="CheB-type methylesterase" evidence="9">
    <location>
        <begin position="170"/>
        <end position="353"/>
    </location>
</feature>
<dbReference type="GO" id="GO:0050568">
    <property type="term" value="F:protein-glutamine glutaminase activity"/>
    <property type="evidence" value="ECO:0007669"/>
    <property type="project" value="UniProtKB-UniRule"/>
</dbReference>
<dbReference type="SMART" id="SM00448">
    <property type="entry name" value="REC"/>
    <property type="match status" value="1"/>
</dbReference>
<dbReference type="InterPro" id="IPR008248">
    <property type="entry name" value="CheB-like"/>
</dbReference>
<comment type="subcellular location">
    <subcellularLocation>
        <location evidence="5">Cytoplasm</location>
    </subcellularLocation>
</comment>
<keyword evidence="3 5" id="KW-0378">Hydrolase</keyword>
<dbReference type="Pfam" id="PF01339">
    <property type="entry name" value="CheB_methylest"/>
    <property type="match status" value="1"/>
</dbReference>
<dbReference type="InterPro" id="IPR011006">
    <property type="entry name" value="CheY-like_superfamily"/>
</dbReference>
<accession>A0A517MDE2</accession>
<feature type="modified residue" description="4-aspartylphosphate" evidence="5 7">
    <location>
        <position position="54"/>
    </location>
</feature>
<evidence type="ECO:0000313" key="10">
    <source>
        <dbReference type="EMBL" id="QDS92910.1"/>
    </source>
</evidence>
<dbReference type="Gene3D" id="3.40.50.2300">
    <property type="match status" value="1"/>
</dbReference>
<dbReference type="GO" id="GO:0005737">
    <property type="term" value="C:cytoplasm"/>
    <property type="evidence" value="ECO:0007669"/>
    <property type="project" value="UniProtKB-SubCell"/>
</dbReference>
<evidence type="ECO:0000256" key="1">
    <source>
        <dbReference type="ARBA" id="ARBA00022490"/>
    </source>
</evidence>
<dbReference type="PIRSF" id="PIRSF000876">
    <property type="entry name" value="RR_chemtxs_CheB"/>
    <property type="match status" value="1"/>
</dbReference>
<comment type="domain">
    <text evidence="5">Contains a C-terminal catalytic domain, and an N-terminal region which modulates catalytic activity.</text>
</comment>
<evidence type="ECO:0000259" key="9">
    <source>
        <dbReference type="PROSITE" id="PS50122"/>
    </source>
</evidence>
<dbReference type="Pfam" id="PF00072">
    <property type="entry name" value="Response_reg"/>
    <property type="match status" value="1"/>
</dbReference>
<evidence type="ECO:0000256" key="7">
    <source>
        <dbReference type="PROSITE-ProRule" id="PRU00169"/>
    </source>
</evidence>
<keyword evidence="5 7" id="KW-0597">Phosphoprotein</keyword>
<comment type="similarity">
    <text evidence="5">Belongs to the CheB family.</text>
</comment>
<feature type="active site" evidence="5 6">
    <location>
        <position position="202"/>
    </location>
</feature>
<dbReference type="EMBL" id="CP036262">
    <property type="protein sequence ID" value="QDS92910.1"/>
    <property type="molecule type" value="Genomic_DNA"/>
</dbReference>
<dbReference type="EC" id="3.5.1.44" evidence="5"/>
<dbReference type="InterPro" id="IPR000673">
    <property type="entry name" value="Sig_transdc_resp-reg_Me-estase"/>
</dbReference>
<dbReference type="SUPFAM" id="SSF52738">
    <property type="entry name" value="Methylesterase CheB, C-terminal domain"/>
    <property type="match status" value="1"/>
</dbReference>